<dbReference type="RefSeq" id="XP_040751348.1">
    <property type="nucleotide sequence ID" value="XM_040900822.1"/>
</dbReference>
<dbReference type="EMBL" id="MSFN02000005">
    <property type="protein sequence ID" value="PTU19956.1"/>
    <property type="molecule type" value="Genomic_DNA"/>
</dbReference>
<dbReference type="GeneID" id="63817706"/>
<evidence type="ECO:0000313" key="2">
    <source>
        <dbReference type="EMBL" id="PTU19956.1"/>
    </source>
</evidence>
<feature type="compositionally biased region" description="Acidic residues" evidence="1">
    <location>
        <begin position="284"/>
        <end position="300"/>
    </location>
</feature>
<comment type="caution">
    <text evidence="2">The sequence shown here is derived from an EMBL/GenBank/DDBJ whole genome shotgun (WGS) entry which is preliminary data.</text>
</comment>
<gene>
    <name evidence="2" type="ORF">P175DRAFT_0558152</name>
</gene>
<feature type="region of interest" description="Disordered" evidence="1">
    <location>
        <begin position="1"/>
        <end position="22"/>
    </location>
</feature>
<evidence type="ECO:0000313" key="3">
    <source>
        <dbReference type="Proteomes" id="UP000244073"/>
    </source>
</evidence>
<feature type="compositionally biased region" description="Low complexity" evidence="1">
    <location>
        <begin position="76"/>
        <end position="90"/>
    </location>
</feature>
<evidence type="ECO:0000256" key="1">
    <source>
        <dbReference type="SAM" id="MobiDB-lite"/>
    </source>
</evidence>
<protein>
    <submittedName>
        <fullName evidence="2">Uncharacterized protein</fullName>
    </submittedName>
</protein>
<dbReference type="AlphaFoldDB" id="A0A2T5LUJ1"/>
<feature type="compositionally biased region" description="Basic and acidic residues" evidence="1">
    <location>
        <begin position="51"/>
        <end position="65"/>
    </location>
</feature>
<feature type="region of interest" description="Disordered" evidence="1">
    <location>
        <begin position="44"/>
        <end position="122"/>
    </location>
</feature>
<dbReference type="Proteomes" id="UP000244073">
    <property type="component" value="Unassembled WGS sequence"/>
</dbReference>
<name>A0A2T5LUJ1_9EURO</name>
<sequence>MARPTPTKTCPRCGKSCPEDQFRSDNGTRMLKLCFPCRNSSRISHRKRRVKLENEAKRREEETLNRLKKRHPEPAPASASAPAPALATPTPARPVIPAPTPVPPSAAGRITSQNPSPGRHLADFLSEVKGNSRETLTPAPTVSNDVSCIHLSLFDLPNVDKEGISPEKKTPELPLHFQAKKRRLEATALSALRANEKNSHQHLLSLFLSSPTKMEGDIQAANLNTSKPAIGEKSSARRTVKEEIFQRVASAAAADDDDDREATAPLGTPAPDVEYDIQVKDHGEEADEEEEEEEEEEEGKEEEKQNPQRHIVCRFYIYTGRA</sequence>
<proteinExistence type="predicted"/>
<dbReference type="VEuPathDB" id="FungiDB:P175DRAFT_0558152"/>
<accession>A0A2T5LUJ1</accession>
<reference evidence="2 3" key="1">
    <citation type="journal article" date="2018" name="Proc. Natl. Acad. Sci. U.S.A.">
        <title>Linking secondary metabolites to gene clusters through genome sequencing of six diverse Aspergillus species.</title>
        <authorList>
            <person name="Kaerboelling I."/>
            <person name="Vesth T.C."/>
            <person name="Frisvad J.C."/>
            <person name="Nybo J.L."/>
            <person name="Theobald S."/>
            <person name="Kuo A."/>
            <person name="Bowyer P."/>
            <person name="Matsuda Y."/>
            <person name="Mondo S."/>
            <person name="Lyhne E.K."/>
            <person name="Kogle M.E."/>
            <person name="Clum A."/>
            <person name="Lipzen A."/>
            <person name="Salamov A."/>
            <person name="Ngan C.Y."/>
            <person name="Daum C."/>
            <person name="Chiniquy J."/>
            <person name="Barry K."/>
            <person name="LaButti K."/>
            <person name="Haridas S."/>
            <person name="Simmons B.A."/>
            <person name="Magnuson J.K."/>
            <person name="Mortensen U.H."/>
            <person name="Larsen T.O."/>
            <person name="Grigoriev I.V."/>
            <person name="Baker S.E."/>
            <person name="Andersen M.R."/>
        </authorList>
    </citation>
    <scope>NUCLEOTIDE SEQUENCE [LARGE SCALE GENOMIC DNA]</scope>
    <source>
        <strain evidence="2 3">IBT 24754</strain>
    </source>
</reference>
<organism evidence="2 3">
    <name type="scientific">Aspergillus ochraceoroseus IBT 24754</name>
    <dbReference type="NCBI Taxonomy" id="1392256"/>
    <lineage>
        <taxon>Eukaryota</taxon>
        <taxon>Fungi</taxon>
        <taxon>Dikarya</taxon>
        <taxon>Ascomycota</taxon>
        <taxon>Pezizomycotina</taxon>
        <taxon>Eurotiomycetes</taxon>
        <taxon>Eurotiomycetidae</taxon>
        <taxon>Eurotiales</taxon>
        <taxon>Aspergillaceae</taxon>
        <taxon>Aspergillus</taxon>
        <taxon>Aspergillus subgen. Nidulantes</taxon>
    </lineage>
</organism>
<feature type="compositionally biased region" description="Pro residues" evidence="1">
    <location>
        <begin position="91"/>
        <end position="104"/>
    </location>
</feature>
<feature type="region of interest" description="Disordered" evidence="1">
    <location>
        <begin position="250"/>
        <end position="311"/>
    </location>
</feature>